<dbReference type="Proteomes" id="UP000054800">
    <property type="component" value="Unassembled WGS sequence"/>
</dbReference>
<sequence>MSDWLLAGLGITLFITGFNVGQDYKIQKGFFGRKKKYKYYISCIYKVYGAISYTGKVRIFNEEMTEKLLDEFIEELRKFLKNKFRTEDVAVTVVDFKRLKD</sequence>
<protein>
    <submittedName>
        <fullName evidence="1">Uncharacterized protein</fullName>
    </submittedName>
</protein>
<dbReference type="AlphaFoldDB" id="A0A0X3Y276"/>
<dbReference type="EMBL" id="LMVH01000001">
    <property type="protein sequence ID" value="KUL98985.1"/>
    <property type="molecule type" value="Genomic_DNA"/>
</dbReference>
<proteinExistence type="predicted"/>
<evidence type="ECO:0000313" key="1">
    <source>
        <dbReference type="EMBL" id="KUL98985.1"/>
    </source>
</evidence>
<gene>
    <name evidence="1" type="ORF">RO03_05495</name>
</gene>
<dbReference type="RefSeq" id="WP_059222730.1">
    <property type="nucleotide sequence ID" value="NZ_LMVH01000001.1"/>
</dbReference>
<reference evidence="1 2" key="1">
    <citation type="submission" date="2015-10" db="EMBL/GenBank/DDBJ databases">
        <authorList>
            <person name="Gilbert D.G."/>
        </authorList>
    </citation>
    <scope>NUCLEOTIDE SEQUENCE [LARGE SCALE GENOMIC DNA]</scope>
    <source>
        <strain evidence="1 2">ChDC F311</strain>
    </source>
</reference>
<accession>A0A0X3Y276</accession>
<evidence type="ECO:0000313" key="2">
    <source>
        <dbReference type="Proteomes" id="UP000054800"/>
    </source>
</evidence>
<comment type="caution">
    <text evidence="1">The sequence shown here is derived from an EMBL/GenBank/DDBJ whole genome shotgun (WGS) entry which is preliminary data.</text>
</comment>
<organism evidence="1 2">
    <name type="scientific">Fusobacterium nucleatum subsp. nucleatum</name>
    <dbReference type="NCBI Taxonomy" id="76856"/>
    <lineage>
        <taxon>Bacteria</taxon>
        <taxon>Fusobacteriati</taxon>
        <taxon>Fusobacteriota</taxon>
        <taxon>Fusobacteriia</taxon>
        <taxon>Fusobacteriales</taxon>
        <taxon>Fusobacteriaceae</taxon>
        <taxon>Fusobacterium</taxon>
    </lineage>
</organism>
<name>A0A0X3Y276_FUSNC</name>